<name>A0A0V0GYP9_SOLCH</name>
<organism evidence="1">
    <name type="scientific">Solanum chacoense</name>
    <name type="common">Chaco potato</name>
    <dbReference type="NCBI Taxonomy" id="4108"/>
    <lineage>
        <taxon>Eukaryota</taxon>
        <taxon>Viridiplantae</taxon>
        <taxon>Streptophyta</taxon>
        <taxon>Embryophyta</taxon>
        <taxon>Tracheophyta</taxon>
        <taxon>Spermatophyta</taxon>
        <taxon>Magnoliopsida</taxon>
        <taxon>eudicotyledons</taxon>
        <taxon>Gunneridae</taxon>
        <taxon>Pentapetalae</taxon>
        <taxon>asterids</taxon>
        <taxon>lamiids</taxon>
        <taxon>Solanales</taxon>
        <taxon>Solanaceae</taxon>
        <taxon>Solanoideae</taxon>
        <taxon>Solaneae</taxon>
        <taxon>Solanum</taxon>
    </lineage>
</organism>
<dbReference type="EMBL" id="GEDG01028329">
    <property type="protein sequence ID" value="JAP13260.1"/>
    <property type="molecule type" value="Transcribed_RNA"/>
</dbReference>
<sequence length="71" mass="7688">MAHIRCRLMRLEGGDAATSSQCQTSTSHVDLTNSAEEREAEWIIGIFLTFSLTSLLSSSSFPNPTHSSSAD</sequence>
<proteinExistence type="predicted"/>
<protein>
    <submittedName>
        <fullName evidence="1">Putative ovule protein</fullName>
    </submittedName>
</protein>
<reference evidence="1" key="1">
    <citation type="submission" date="2015-12" db="EMBL/GenBank/DDBJ databases">
        <title>Gene expression during late stages of embryo sac development: a critical building block for successful pollen-pistil interactions.</title>
        <authorList>
            <person name="Liu Y."/>
            <person name="Joly V."/>
            <person name="Sabar M."/>
            <person name="Matton D.P."/>
        </authorList>
    </citation>
    <scope>NUCLEOTIDE SEQUENCE</scope>
</reference>
<accession>A0A0V0GYP9</accession>
<evidence type="ECO:0000313" key="1">
    <source>
        <dbReference type="EMBL" id="JAP13260.1"/>
    </source>
</evidence>
<dbReference type="AlphaFoldDB" id="A0A0V0GYP9"/>